<accession>A0A517MG99</accession>
<evidence type="ECO:0000313" key="2">
    <source>
        <dbReference type="Proteomes" id="UP000320672"/>
    </source>
</evidence>
<gene>
    <name evidence="1" type="ORF">FF011L_26850</name>
</gene>
<dbReference type="Proteomes" id="UP000320672">
    <property type="component" value="Chromosome"/>
</dbReference>
<evidence type="ECO:0000313" key="1">
    <source>
        <dbReference type="EMBL" id="QDS93908.1"/>
    </source>
</evidence>
<proteinExistence type="predicted"/>
<dbReference type="AlphaFoldDB" id="A0A517MG99"/>
<dbReference type="RefSeq" id="WP_145351991.1">
    <property type="nucleotide sequence ID" value="NZ_CP036262.1"/>
</dbReference>
<reference evidence="1 2" key="1">
    <citation type="submission" date="2019-02" db="EMBL/GenBank/DDBJ databases">
        <title>Deep-cultivation of Planctomycetes and their phenomic and genomic characterization uncovers novel biology.</title>
        <authorList>
            <person name="Wiegand S."/>
            <person name="Jogler M."/>
            <person name="Boedeker C."/>
            <person name="Pinto D."/>
            <person name="Vollmers J."/>
            <person name="Rivas-Marin E."/>
            <person name="Kohn T."/>
            <person name="Peeters S.H."/>
            <person name="Heuer A."/>
            <person name="Rast P."/>
            <person name="Oberbeckmann S."/>
            <person name="Bunk B."/>
            <person name="Jeske O."/>
            <person name="Meyerdierks A."/>
            <person name="Storesund J.E."/>
            <person name="Kallscheuer N."/>
            <person name="Luecker S."/>
            <person name="Lage O.M."/>
            <person name="Pohl T."/>
            <person name="Merkel B.J."/>
            <person name="Hornburger P."/>
            <person name="Mueller R.-W."/>
            <person name="Bruemmer F."/>
            <person name="Labrenz M."/>
            <person name="Spormann A.M."/>
            <person name="Op den Camp H."/>
            <person name="Overmann J."/>
            <person name="Amann R."/>
            <person name="Jetten M.S.M."/>
            <person name="Mascher T."/>
            <person name="Medema M.H."/>
            <person name="Devos D.P."/>
            <person name="Kaster A.-K."/>
            <person name="Ovreas L."/>
            <person name="Rohde M."/>
            <person name="Galperin M.Y."/>
            <person name="Jogler C."/>
        </authorList>
    </citation>
    <scope>NUCLEOTIDE SEQUENCE [LARGE SCALE GENOMIC DNA]</scope>
    <source>
        <strain evidence="1 2">FF011L</strain>
    </source>
</reference>
<sequence>MQSALFSEQQFAKSSICPQFAVAAQPVESSLRYRDEYSTCLQKEIPEEIIERYFGGEGRTPCVRFGEVVLDLGER</sequence>
<dbReference type="EMBL" id="CP036262">
    <property type="protein sequence ID" value="QDS93908.1"/>
    <property type="molecule type" value="Genomic_DNA"/>
</dbReference>
<name>A0A517MG99_9BACT</name>
<protein>
    <submittedName>
        <fullName evidence="1">Uncharacterized protein</fullName>
    </submittedName>
</protein>
<keyword evidence="2" id="KW-1185">Reference proteome</keyword>
<dbReference type="KEGG" id="rml:FF011L_26850"/>
<organism evidence="1 2">
    <name type="scientific">Roseimaritima multifibrata</name>
    <dbReference type="NCBI Taxonomy" id="1930274"/>
    <lineage>
        <taxon>Bacteria</taxon>
        <taxon>Pseudomonadati</taxon>
        <taxon>Planctomycetota</taxon>
        <taxon>Planctomycetia</taxon>
        <taxon>Pirellulales</taxon>
        <taxon>Pirellulaceae</taxon>
        <taxon>Roseimaritima</taxon>
    </lineage>
</organism>